<dbReference type="InterPro" id="IPR045569">
    <property type="entry name" value="Metalloprtase-TldD/E_C"/>
</dbReference>
<evidence type="ECO:0000259" key="2">
    <source>
        <dbReference type="Pfam" id="PF01523"/>
    </source>
</evidence>
<keyword evidence="5" id="KW-1185">Reference proteome</keyword>
<sequence>MDKQDVKALCDRILAFSGADEAEVIYHEVASALTRFAKNQIEQNVAEVVADVSFRGIWGKKIARVTTSKFDDDSLRRLVQTAEEVAKVQRDMPDLLPLPDTQEYQTVDHFCETTAGYSPEARAKMVADHIVPVKAKGLTAAGMFKTGFQAIAVVNSKGLSAYDRFSEASFSTQTMGDKGAGVAAKSTPRVAEVDIQALTATAIEKCVASEDPQPLEPGEYTVILEPSAASNLLMFTGGLGFSGLAHIEGRTPFVGKIGEKIFGENITIEDNAYHEITGGVPFDFEGLPRQRVVLVENGVLKTVLHDRQTAQKMDTETTGHSLPQPNASGPWPFNLLLHPGDQSPEEILKSTKRGILVTQFHYTNIVNPMELSLTGMTRNGTFMIEDGKITHAVKNMRFTESVIKAFSNVTAIGNDLTLATSMFGGGYLVPTLRVENFTFSSATDF</sequence>
<dbReference type="PANTHER" id="PTHR43666">
    <property type="entry name" value="TLDD PROTEIN"/>
    <property type="match status" value="1"/>
</dbReference>
<accession>A0ABV6YJM3</accession>
<dbReference type="Proteomes" id="UP001593833">
    <property type="component" value="Unassembled WGS sequence"/>
</dbReference>
<comment type="caution">
    <text evidence="4">The sequence shown here is derived from an EMBL/GenBank/DDBJ whole genome shotgun (WGS) entry which is preliminary data.</text>
</comment>
<dbReference type="InterPro" id="IPR036059">
    <property type="entry name" value="TldD/PmbA_sf"/>
</dbReference>
<dbReference type="InterPro" id="IPR035068">
    <property type="entry name" value="TldD/PmbA_N"/>
</dbReference>
<gene>
    <name evidence="4" type="ORF">ACFL6M_02860</name>
</gene>
<name>A0ABV6YJM3_UNCEI</name>
<feature type="domain" description="Metalloprotease TldD/E N-terminal" evidence="2">
    <location>
        <begin position="22"/>
        <end position="86"/>
    </location>
</feature>
<dbReference type="EMBL" id="JBHPKH010000019">
    <property type="protein sequence ID" value="MFC1572519.1"/>
    <property type="molecule type" value="Genomic_DNA"/>
</dbReference>
<protein>
    <submittedName>
        <fullName evidence="4">TldD/PmbA family protein</fullName>
    </submittedName>
</protein>
<dbReference type="Pfam" id="PF01523">
    <property type="entry name" value="PmbA_TldD_1st"/>
    <property type="match status" value="1"/>
</dbReference>
<dbReference type="InterPro" id="IPR002510">
    <property type="entry name" value="Metalloprtase-TldD/E_N"/>
</dbReference>
<feature type="domain" description="Metalloprotease TldD/E C-terminal" evidence="3">
    <location>
        <begin position="217"/>
        <end position="440"/>
    </location>
</feature>
<evidence type="ECO:0000313" key="5">
    <source>
        <dbReference type="Proteomes" id="UP001593833"/>
    </source>
</evidence>
<dbReference type="SUPFAM" id="SSF111283">
    <property type="entry name" value="Putative modulator of DNA gyrase, PmbA/TldD"/>
    <property type="match status" value="1"/>
</dbReference>
<proteinExistence type="inferred from homology"/>
<evidence type="ECO:0000259" key="3">
    <source>
        <dbReference type="Pfam" id="PF19289"/>
    </source>
</evidence>
<dbReference type="Pfam" id="PF19289">
    <property type="entry name" value="PmbA_TldD_3rd"/>
    <property type="match status" value="1"/>
</dbReference>
<dbReference type="PANTHER" id="PTHR43666:SF1">
    <property type="entry name" value="CONSERVED PROTEIN"/>
    <property type="match status" value="1"/>
</dbReference>
<dbReference type="Gene3D" id="3.30.2290.10">
    <property type="entry name" value="PmbA/TldD superfamily"/>
    <property type="match status" value="1"/>
</dbReference>
<reference evidence="4 5" key="1">
    <citation type="submission" date="2024-09" db="EMBL/GenBank/DDBJ databases">
        <authorList>
            <person name="D'Angelo T."/>
        </authorList>
    </citation>
    <scope>NUCLEOTIDE SEQUENCE [LARGE SCALE GENOMIC DNA]</scope>
    <source>
        <strain evidence="4">SAG AM-320-E07</strain>
    </source>
</reference>
<organism evidence="4 5">
    <name type="scientific">Eiseniibacteriota bacterium</name>
    <dbReference type="NCBI Taxonomy" id="2212470"/>
    <lineage>
        <taxon>Bacteria</taxon>
        <taxon>Candidatus Eiseniibacteriota</taxon>
    </lineage>
</organism>
<evidence type="ECO:0000313" key="4">
    <source>
        <dbReference type="EMBL" id="MFC1572519.1"/>
    </source>
</evidence>
<comment type="similarity">
    <text evidence="1">Belongs to the peptidase U62 family.</text>
</comment>
<evidence type="ECO:0000256" key="1">
    <source>
        <dbReference type="ARBA" id="ARBA00005836"/>
    </source>
</evidence>